<dbReference type="AlphaFoldDB" id="A0A6G7PVZ2"/>
<evidence type="ECO:0000256" key="3">
    <source>
        <dbReference type="ARBA" id="ARBA00007571"/>
    </source>
</evidence>
<dbReference type="UniPathway" id="UPA00035">
    <property type="reaction ID" value="UER00042"/>
</dbReference>
<evidence type="ECO:0000313" key="12">
    <source>
        <dbReference type="Proteomes" id="UP000502179"/>
    </source>
</evidence>
<evidence type="ECO:0000256" key="8">
    <source>
        <dbReference type="ARBA" id="ARBA00023141"/>
    </source>
</evidence>
<dbReference type="SUPFAM" id="SSF51366">
    <property type="entry name" value="Ribulose-phoshate binding barrel"/>
    <property type="match status" value="1"/>
</dbReference>
<gene>
    <name evidence="10" type="primary">trpF</name>
    <name evidence="11" type="ORF">G4V39_06075</name>
</gene>
<dbReference type="CDD" id="cd00405">
    <property type="entry name" value="PRAI"/>
    <property type="match status" value="1"/>
</dbReference>
<dbReference type="HAMAP" id="MF_00135">
    <property type="entry name" value="PRAI"/>
    <property type="match status" value="1"/>
</dbReference>
<keyword evidence="9 10" id="KW-0413">Isomerase</keyword>
<dbReference type="PANTHER" id="PTHR42894:SF1">
    <property type="entry name" value="N-(5'-PHOSPHORIBOSYL)ANTHRANILATE ISOMERASE"/>
    <property type="match status" value="1"/>
</dbReference>
<dbReference type="InterPro" id="IPR001240">
    <property type="entry name" value="PRAI_dom"/>
</dbReference>
<keyword evidence="8 10" id="KW-0057">Aromatic amino acid biosynthesis</keyword>
<dbReference type="EMBL" id="CP048877">
    <property type="protein sequence ID" value="QIJ71855.1"/>
    <property type="molecule type" value="Genomic_DNA"/>
</dbReference>
<dbReference type="RefSeq" id="WP_166032073.1">
    <property type="nucleotide sequence ID" value="NZ_CP048877.1"/>
</dbReference>
<reference evidence="11 12" key="1">
    <citation type="submission" date="2020-02" db="EMBL/GenBank/DDBJ databases">
        <title>Genome analysis of Thermosulfuriphilus ammonigenes ST65T, an anaerobic thermophilic chemolithoautotrophic bacterium isolated from a deep-sea hydrothermal vent.</title>
        <authorList>
            <person name="Slobodkina G."/>
            <person name="Allioux M."/>
            <person name="Merkel A."/>
            <person name="Alain K."/>
            <person name="Jebbar M."/>
            <person name="Slobodkin A."/>
        </authorList>
    </citation>
    <scope>NUCLEOTIDE SEQUENCE [LARGE SCALE GENOMIC DNA]</scope>
    <source>
        <strain evidence="11 12">ST65</strain>
    </source>
</reference>
<evidence type="ECO:0000256" key="2">
    <source>
        <dbReference type="ARBA" id="ARBA00004664"/>
    </source>
</evidence>
<dbReference type="NCBIfam" id="NF002298">
    <property type="entry name" value="PRK01222.1-4"/>
    <property type="match status" value="1"/>
</dbReference>
<comment type="similarity">
    <text evidence="3 10">Belongs to the TrpF family.</text>
</comment>
<dbReference type="InterPro" id="IPR011060">
    <property type="entry name" value="RibuloseP-bd_barrel"/>
</dbReference>
<evidence type="ECO:0000256" key="6">
    <source>
        <dbReference type="ARBA" id="ARBA00022605"/>
    </source>
</evidence>
<dbReference type="Pfam" id="PF00697">
    <property type="entry name" value="PRAI"/>
    <property type="match status" value="1"/>
</dbReference>
<evidence type="ECO:0000256" key="10">
    <source>
        <dbReference type="HAMAP-Rule" id="MF_00135"/>
    </source>
</evidence>
<evidence type="ECO:0000256" key="7">
    <source>
        <dbReference type="ARBA" id="ARBA00022822"/>
    </source>
</evidence>
<evidence type="ECO:0000256" key="5">
    <source>
        <dbReference type="ARBA" id="ARBA00022272"/>
    </source>
</evidence>
<evidence type="ECO:0000256" key="4">
    <source>
        <dbReference type="ARBA" id="ARBA00012572"/>
    </source>
</evidence>
<dbReference type="PANTHER" id="PTHR42894">
    <property type="entry name" value="N-(5'-PHOSPHORIBOSYL)ANTHRANILATE ISOMERASE"/>
    <property type="match status" value="1"/>
</dbReference>
<evidence type="ECO:0000313" key="11">
    <source>
        <dbReference type="EMBL" id="QIJ71855.1"/>
    </source>
</evidence>
<dbReference type="GO" id="GO:0000162">
    <property type="term" value="P:L-tryptophan biosynthetic process"/>
    <property type="evidence" value="ECO:0007669"/>
    <property type="project" value="UniProtKB-UniRule"/>
</dbReference>
<dbReference type="Gene3D" id="3.20.20.70">
    <property type="entry name" value="Aldolase class I"/>
    <property type="match status" value="1"/>
</dbReference>
<keyword evidence="12" id="KW-1185">Reference proteome</keyword>
<dbReference type="InterPro" id="IPR013785">
    <property type="entry name" value="Aldolase_TIM"/>
</dbReference>
<dbReference type="KEGG" id="tav:G4V39_06075"/>
<proteinExistence type="inferred from homology"/>
<comment type="catalytic activity">
    <reaction evidence="1 10">
        <text>N-(5-phospho-beta-D-ribosyl)anthranilate = 1-(2-carboxyphenylamino)-1-deoxy-D-ribulose 5-phosphate</text>
        <dbReference type="Rhea" id="RHEA:21540"/>
        <dbReference type="ChEBI" id="CHEBI:18277"/>
        <dbReference type="ChEBI" id="CHEBI:58613"/>
        <dbReference type="EC" id="5.3.1.24"/>
    </reaction>
</comment>
<dbReference type="InterPro" id="IPR044643">
    <property type="entry name" value="TrpF_fam"/>
</dbReference>
<accession>A0A6G7PVZ2</accession>
<evidence type="ECO:0000256" key="9">
    <source>
        <dbReference type="ARBA" id="ARBA00023235"/>
    </source>
</evidence>
<dbReference type="FunFam" id="3.20.20.70:FF:000075">
    <property type="entry name" value="Tryptophan biosynthesis protein TRP1"/>
    <property type="match status" value="1"/>
</dbReference>
<comment type="pathway">
    <text evidence="2 10">Amino-acid biosynthesis; L-tryptophan biosynthesis; L-tryptophan from chorismate: step 3/5.</text>
</comment>
<organism evidence="11 12">
    <name type="scientific">Thermosulfuriphilus ammonigenes</name>
    <dbReference type="NCBI Taxonomy" id="1936021"/>
    <lineage>
        <taxon>Bacteria</taxon>
        <taxon>Pseudomonadati</taxon>
        <taxon>Thermodesulfobacteriota</taxon>
        <taxon>Thermodesulfobacteria</taxon>
        <taxon>Thermodesulfobacteriales</taxon>
        <taxon>Thermodesulfobacteriaceae</taxon>
        <taxon>Thermosulfuriphilus</taxon>
    </lineage>
</organism>
<sequence>MVRVKICGITHLTDALAAVEAGVHALGFVFFPRSPRYISPDRAREIVSSLPPFVTTVGVFVDESPGHIKEILDAVGLDLVQLHGQEPPETCKALFPRVIKAFRLKGPEDLPQIEAYRQVVRAILLDTYRPGIPGGTGECFDWHLALSAKPFGLPLILAGGLGPNNVRRAIETVDPYGLDVSSGVEISPGRKDPQKIKALMAQL</sequence>
<evidence type="ECO:0000256" key="1">
    <source>
        <dbReference type="ARBA" id="ARBA00001164"/>
    </source>
</evidence>
<name>A0A6G7PVZ2_9BACT</name>
<dbReference type="GO" id="GO:0004640">
    <property type="term" value="F:phosphoribosylanthranilate isomerase activity"/>
    <property type="evidence" value="ECO:0007669"/>
    <property type="project" value="UniProtKB-UniRule"/>
</dbReference>
<protein>
    <recommendedName>
        <fullName evidence="5 10">N-(5'-phosphoribosyl)anthranilate isomerase</fullName>
        <shortName evidence="10">PRAI</shortName>
        <ecNumber evidence="4 10">5.3.1.24</ecNumber>
    </recommendedName>
</protein>
<keyword evidence="6 10" id="KW-0028">Amino-acid biosynthesis</keyword>
<dbReference type="EC" id="5.3.1.24" evidence="4 10"/>
<keyword evidence="7 10" id="KW-0822">Tryptophan biosynthesis</keyword>
<dbReference type="Proteomes" id="UP000502179">
    <property type="component" value="Chromosome"/>
</dbReference>